<dbReference type="SUPFAM" id="SSF51730">
    <property type="entry name" value="FAD-linked oxidoreductase"/>
    <property type="match status" value="1"/>
</dbReference>
<dbReference type="Proteomes" id="UP001596266">
    <property type="component" value="Unassembled WGS sequence"/>
</dbReference>
<keyword evidence="10" id="KW-1185">Reference proteome</keyword>
<keyword evidence="5 8" id="KW-0274">FAD</keyword>
<evidence type="ECO:0000256" key="5">
    <source>
        <dbReference type="ARBA" id="ARBA00022827"/>
    </source>
</evidence>
<organism evidence="9 10">
    <name type="scientific">Luteococcus sanguinis</name>
    <dbReference type="NCBI Taxonomy" id="174038"/>
    <lineage>
        <taxon>Bacteria</taxon>
        <taxon>Bacillati</taxon>
        <taxon>Actinomycetota</taxon>
        <taxon>Actinomycetes</taxon>
        <taxon>Propionibacteriales</taxon>
        <taxon>Propionibacteriaceae</taxon>
        <taxon>Luteococcus</taxon>
    </lineage>
</organism>
<keyword evidence="4 8" id="KW-0285">Flavoprotein</keyword>
<dbReference type="PANTHER" id="PTHR45754">
    <property type="entry name" value="METHYLENETETRAHYDROFOLATE REDUCTASE"/>
    <property type="match status" value="1"/>
</dbReference>
<keyword evidence="6 8" id="KW-0560">Oxidoreductase</keyword>
<name>A0ABW1X1Q2_9ACTN</name>
<evidence type="ECO:0000256" key="7">
    <source>
        <dbReference type="ARBA" id="ARBA00048628"/>
    </source>
</evidence>
<evidence type="ECO:0000256" key="3">
    <source>
        <dbReference type="ARBA" id="ARBA00006743"/>
    </source>
</evidence>
<reference evidence="10" key="1">
    <citation type="journal article" date="2019" name="Int. J. Syst. Evol. Microbiol.">
        <title>The Global Catalogue of Microorganisms (GCM) 10K type strain sequencing project: providing services to taxonomists for standard genome sequencing and annotation.</title>
        <authorList>
            <consortium name="The Broad Institute Genomics Platform"/>
            <consortium name="The Broad Institute Genome Sequencing Center for Infectious Disease"/>
            <person name="Wu L."/>
            <person name="Ma J."/>
        </authorList>
    </citation>
    <scope>NUCLEOTIDE SEQUENCE [LARGE SCALE GENOMIC DNA]</scope>
    <source>
        <strain evidence="10">CGMCC 1.15277</strain>
    </source>
</reference>
<evidence type="ECO:0000256" key="4">
    <source>
        <dbReference type="ARBA" id="ARBA00022630"/>
    </source>
</evidence>
<evidence type="ECO:0000256" key="1">
    <source>
        <dbReference type="ARBA" id="ARBA00001974"/>
    </source>
</evidence>
<evidence type="ECO:0000313" key="10">
    <source>
        <dbReference type="Proteomes" id="UP001596266"/>
    </source>
</evidence>
<comment type="catalytic activity">
    <reaction evidence="7">
        <text>(6S)-5-methyl-5,6,7,8-tetrahydrofolate + NAD(+) = (6R)-5,10-methylene-5,6,7,8-tetrahydrofolate + NADH + H(+)</text>
        <dbReference type="Rhea" id="RHEA:19821"/>
        <dbReference type="ChEBI" id="CHEBI:15378"/>
        <dbReference type="ChEBI" id="CHEBI:15636"/>
        <dbReference type="ChEBI" id="CHEBI:18608"/>
        <dbReference type="ChEBI" id="CHEBI:57540"/>
        <dbReference type="ChEBI" id="CHEBI:57945"/>
        <dbReference type="EC" id="1.5.1.54"/>
    </reaction>
    <physiologicalReaction direction="right-to-left" evidence="7">
        <dbReference type="Rhea" id="RHEA:19823"/>
    </physiologicalReaction>
</comment>
<dbReference type="PANTHER" id="PTHR45754:SF3">
    <property type="entry name" value="METHYLENETETRAHYDROFOLATE REDUCTASE (NADPH)"/>
    <property type="match status" value="1"/>
</dbReference>
<dbReference type="CDD" id="cd00537">
    <property type="entry name" value="MTHFR"/>
    <property type="match status" value="1"/>
</dbReference>
<comment type="caution">
    <text evidence="9">The sequence shown here is derived from an EMBL/GenBank/DDBJ whole genome shotgun (WGS) entry which is preliminary data.</text>
</comment>
<proteinExistence type="inferred from homology"/>
<comment type="pathway">
    <text evidence="2 8">One-carbon metabolism; tetrahydrofolate interconversion.</text>
</comment>
<dbReference type="InterPro" id="IPR029041">
    <property type="entry name" value="FAD-linked_oxidoreductase-like"/>
</dbReference>
<evidence type="ECO:0000256" key="8">
    <source>
        <dbReference type="RuleBase" id="RU003862"/>
    </source>
</evidence>
<sequence length="309" mass="33162">MPETTPAGQTRPTTAESPTIAERLAEANGPLFGFEFFPPKDDAGAAQLRDAIGHLEPLGPDFVSVTYGASGSTRERTIKATREIASTTNLTVMGHLTCASQATADLVRTVEAYGETGLKHVLAIRGDMPGGPTAPWEQHPEGLANATELVRLVKQHGDFCVGVAAFPDVHPEKQDAALDARILVEKAEAGADFAITQLFFNPDAYFDLVERVRDLGCQIPIIPGIMPITNVRQIERFAELSGAPVPEQVVNRLGAVADDPAQVRKVGSRIASEIAVTLLRGGAPGLQFFTQNRSLATREIFAKLAESRW</sequence>
<comment type="cofactor">
    <cofactor evidence="1 8">
        <name>FAD</name>
        <dbReference type="ChEBI" id="CHEBI:57692"/>
    </cofactor>
</comment>
<accession>A0ABW1X1Q2</accession>
<comment type="similarity">
    <text evidence="3 8">Belongs to the methylenetetrahydrofolate reductase family.</text>
</comment>
<dbReference type="Gene3D" id="3.20.20.220">
    <property type="match status" value="1"/>
</dbReference>
<dbReference type="InterPro" id="IPR003171">
    <property type="entry name" value="Mehydrof_redctse-like"/>
</dbReference>
<dbReference type="Pfam" id="PF02219">
    <property type="entry name" value="MTHFR"/>
    <property type="match status" value="1"/>
</dbReference>
<evidence type="ECO:0000256" key="6">
    <source>
        <dbReference type="ARBA" id="ARBA00023002"/>
    </source>
</evidence>
<dbReference type="RefSeq" id="WP_343885700.1">
    <property type="nucleotide sequence ID" value="NZ_BAAAKI010000010.1"/>
</dbReference>
<gene>
    <name evidence="9" type="ORF">ACFP57_10515</name>
</gene>
<dbReference type="EMBL" id="JBHSUA010000020">
    <property type="protein sequence ID" value="MFC6397409.1"/>
    <property type="molecule type" value="Genomic_DNA"/>
</dbReference>
<protein>
    <recommendedName>
        <fullName evidence="8">Methylenetetrahydrofolate reductase</fullName>
    </recommendedName>
</protein>
<evidence type="ECO:0000313" key="9">
    <source>
        <dbReference type="EMBL" id="MFC6397409.1"/>
    </source>
</evidence>
<evidence type="ECO:0000256" key="2">
    <source>
        <dbReference type="ARBA" id="ARBA00004777"/>
    </source>
</evidence>